<dbReference type="InterPro" id="IPR001245">
    <property type="entry name" value="Ser-Thr/Tyr_kinase_cat_dom"/>
</dbReference>
<proteinExistence type="predicted"/>
<evidence type="ECO:0000256" key="1">
    <source>
        <dbReference type="SAM" id="MobiDB-lite"/>
    </source>
</evidence>
<evidence type="ECO:0000313" key="3">
    <source>
        <dbReference type="EMBL" id="RIB20161.1"/>
    </source>
</evidence>
<keyword evidence="3" id="KW-0418">Kinase</keyword>
<comment type="caution">
    <text evidence="3">The sequence shown here is derived from an EMBL/GenBank/DDBJ whole genome shotgun (WGS) entry which is preliminary data.</text>
</comment>
<dbReference type="InterPro" id="IPR011009">
    <property type="entry name" value="Kinase-like_dom_sf"/>
</dbReference>
<dbReference type="GO" id="GO:0004674">
    <property type="term" value="F:protein serine/threonine kinase activity"/>
    <property type="evidence" value="ECO:0007669"/>
    <property type="project" value="TreeGrafter"/>
</dbReference>
<evidence type="ECO:0000259" key="2">
    <source>
        <dbReference type="PROSITE" id="PS50011"/>
    </source>
</evidence>
<dbReference type="Proteomes" id="UP000266673">
    <property type="component" value="Unassembled WGS sequence"/>
</dbReference>
<accession>A0A397VEB0</accession>
<name>A0A397VEB0_9GLOM</name>
<dbReference type="InterPro" id="IPR000719">
    <property type="entry name" value="Prot_kinase_dom"/>
</dbReference>
<dbReference type="Gene3D" id="1.10.510.10">
    <property type="entry name" value="Transferase(Phosphotransferase) domain 1"/>
    <property type="match status" value="1"/>
</dbReference>
<dbReference type="PROSITE" id="PS50011">
    <property type="entry name" value="PROTEIN_KINASE_DOM"/>
    <property type="match status" value="1"/>
</dbReference>
<feature type="region of interest" description="Disordered" evidence="1">
    <location>
        <begin position="298"/>
        <end position="320"/>
    </location>
</feature>
<dbReference type="InterPro" id="IPR051681">
    <property type="entry name" value="Ser/Thr_Kinases-Pseudokinases"/>
</dbReference>
<dbReference type="GO" id="GO:0005524">
    <property type="term" value="F:ATP binding"/>
    <property type="evidence" value="ECO:0007669"/>
    <property type="project" value="InterPro"/>
</dbReference>
<dbReference type="PANTHER" id="PTHR44329:SF214">
    <property type="entry name" value="PROTEIN KINASE DOMAIN-CONTAINING PROTEIN"/>
    <property type="match status" value="1"/>
</dbReference>
<keyword evidence="3" id="KW-0808">Transferase</keyword>
<evidence type="ECO:0000313" key="4">
    <source>
        <dbReference type="Proteomes" id="UP000266673"/>
    </source>
</evidence>
<sequence>MSENKYQLFWIPFKELRNIQKIIGKALLSAKYSAEWTYLYKNRVRTKMVLMKLIHRSRYDRGQLMKELKAFYIIGCKNPTYLQCYGISKDEKSGDYCLIIQYVPLGSLENNIYQISQMKWIEKVNLLFYIAHDLQIIHSLDIIHCNLHDKTILNDDIYNAYTSSFSLSLPAQEDDPGLVGHPLYAAPEVLFGESFSKASDIFSFGVLMWQISSGQSLISEYGKSMNIYSLTIKIHSGMRPTIRKGTISCYSDLMKRCWDSDPTKRPSALKIYKILAYWKNNIAAFYESDPVNYDEGKEISVPKSPVNPTELNESFSDPTEEINEELFEHEIRKKSKFIE</sequence>
<dbReference type="STRING" id="44941.A0A397VEB0"/>
<dbReference type="PANTHER" id="PTHR44329">
    <property type="entry name" value="SERINE/THREONINE-PROTEIN KINASE TNNI3K-RELATED"/>
    <property type="match status" value="1"/>
</dbReference>
<reference evidence="3 4" key="1">
    <citation type="submission" date="2018-06" db="EMBL/GenBank/DDBJ databases">
        <title>Comparative genomics reveals the genomic features of Rhizophagus irregularis, R. cerebriforme, R. diaphanum and Gigaspora rosea, and their symbiotic lifestyle signature.</title>
        <authorList>
            <person name="Morin E."/>
            <person name="San Clemente H."/>
            <person name="Chen E.C.H."/>
            <person name="De La Providencia I."/>
            <person name="Hainaut M."/>
            <person name="Kuo A."/>
            <person name="Kohler A."/>
            <person name="Murat C."/>
            <person name="Tang N."/>
            <person name="Roy S."/>
            <person name="Loubradou J."/>
            <person name="Henrissat B."/>
            <person name="Grigoriev I.V."/>
            <person name="Corradi N."/>
            <person name="Roux C."/>
            <person name="Martin F.M."/>
        </authorList>
    </citation>
    <scope>NUCLEOTIDE SEQUENCE [LARGE SCALE GENOMIC DNA]</scope>
    <source>
        <strain evidence="3 4">DAOM 194757</strain>
    </source>
</reference>
<organism evidence="3 4">
    <name type="scientific">Gigaspora rosea</name>
    <dbReference type="NCBI Taxonomy" id="44941"/>
    <lineage>
        <taxon>Eukaryota</taxon>
        <taxon>Fungi</taxon>
        <taxon>Fungi incertae sedis</taxon>
        <taxon>Mucoromycota</taxon>
        <taxon>Glomeromycotina</taxon>
        <taxon>Glomeromycetes</taxon>
        <taxon>Diversisporales</taxon>
        <taxon>Gigasporaceae</taxon>
        <taxon>Gigaspora</taxon>
    </lineage>
</organism>
<dbReference type="Pfam" id="PF07714">
    <property type="entry name" value="PK_Tyr_Ser-Thr"/>
    <property type="match status" value="1"/>
</dbReference>
<feature type="compositionally biased region" description="Polar residues" evidence="1">
    <location>
        <begin position="306"/>
        <end position="317"/>
    </location>
</feature>
<gene>
    <name evidence="3" type="ORF">C2G38_2081544</name>
</gene>
<feature type="domain" description="Protein kinase" evidence="2">
    <location>
        <begin position="17"/>
        <end position="278"/>
    </location>
</feature>
<dbReference type="AlphaFoldDB" id="A0A397VEB0"/>
<dbReference type="SUPFAM" id="SSF56112">
    <property type="entry name" value="Protein kinase-like (PK-like)"/>
    <property type="match status" value="1"/>
</dbReference>
<protein>
    <submittedName>
        <fullName evidence="3">Kinase-like domain-containing protein</fullName>
    </submittedName>
</protein>
<dbReference type="EMBL" id="QKWP01000433">
    <property type="protein sequence ID" value="RIB20161.1"/>
    <property type="molecule type" value="Genomic_DNA"/>
</dbReference>
<dbReference type="OrthoDB" id="10387497at2759"/>
<keyword evidence="4" id="KW-1185">Reference proteome</keyword>